<evidence type="ECO:0000256" key="2">
    <source>
        <dbReference type="SAM" id="SignalP"/>
    </source>
</evidence>
<keyword evidence="2" id="KW-0732">Signal</keyword>
<dbReference type="InterPro" id="IPR051172">
    <property type="entry name" value="Chlamydia_OmcB"/>
</dbReference>
<dbReference type="Gene3D" id="2.60.40.10">
    <property type="entry name" value="Immunoglobulins"/>
    <property type="match status" value="1"/>
</dbReference>
<gene>
    <name evidence="4" type="ORF">PAI11_04560</name>
</gene>
<dbReference type="InterPro" id="IPR047589">
    <property type="entry name" value="DUF11_rpt"/>
</dbReference>
<dbReference type="InterPro" id="IPR001434">
    <property type="entry name" value="OmcB-like_DUF11"/>
</dbReference>
<dbReference type="InterPro" id="IPR013783">
    <property type="entry name" value="Ig-like_fold"/>
</dbReference>
<evidence type="ECO:0000259" key="3">
    <source>
        <dbReference type="Pfam" id="PF01345"/>
    </source>
</evidence>
<name>H0E0Z8_9ACTN</name>
<protein>
    <recommendedName>
        <fullName evidence="3">DUF11 domain-containing protein</fullName>
    </recommendedName>
</protein>
<proteinExistence type="predicted"/>
<evidence type="ECO:0000256" key="1">
    <source>
        <dbReference type="SAM" id="MobiDB-lite"/>
    </source>
</evidence>
<dbReference type="PATRIC" id="fig|1097667.3.peg.456"/>
<feature type="region of interest" description="Disordered" evidence="1">
    <location>
        <begin position="851"/>
        <end position="872"/>
    </location>
</feature>
<dbReference type="NCBIfam" id="TIGR01451">
    <property type="entry name" value="B_ant_repeat"/>
    <property type="match status" value="4"/>
</dbReference>
<dbReference type="EMBL" id="AGUD01000014">
    <property type="protein sequence ID" value="EHN12659.1"/>
    <property type="molecule type" value="Genomic_DNA"/>
</dbReference>
<dbReference type="Pfam" id="PF01345">
    <property type="entry name" value="DUF11"/>
    <property type="match status" value="3"/>
</dbReference>
<keyword evidence="5" id="KW-1185">Reference proteome</keyword>
<feature type="chain" id="PRO_5038957607" description="DUF11 domain-containing protein" evidence="2">
    <location>
        <begin position="17"/>
        <end position="1164"/>
    </location>
</feature>
<feature type="region of interest" description="Disordered" evidence="1">
    <location>
        <begin position="62"/>
        <end position="84"/>
    </location>
</feature>
<dbReference type="GO" id="GO:0005975">
    <property type="term" value="P:carbohydrate metabolic process"/>
    <property type="evidence" value="ECO:0007669"/>
    <property type="project" value="UniProtKB-ARBA"/>
</dbReference>
<comment type="caution">
    <text evidence="4">The sequence shown here is derived from an EMBL/GenBank/DDBJ whole genome shotgun (WGS) entry which is preliminary data.</text>
</comment>
<evidence type="ECO:0000313" key="5">
    <source>
        <dbReference type="Proteomes" id="UP000005143"/>
    </source>
</evidence>
<feature type="compositionally biased region" description="Pro residues" evidence="1">
    <location>
        <begin position="1004"/>
        <end position="1037"/>
    </location>
</feature>
<feature type="domain" description="DUF11" evidence="3">
    <location>
        <begin position="879"/>
        <end position="995"/>
    </location>
</feature>
<dbReference type="PANTHER" id="PTHR34819">
    <property type="entry name" value="LARGE CYSTEINE-RICH PERIPLASMIC PROTEIN OMCB"/>
    <property type="match status" value="1"/>
</dbReference>
<feature type="region of interest" description="Disordered" evidence="1">
    <location>
        <begin position="987"/>
        <end position="1050"/>
    </location>
</feature>
<dbReference type="Proteomes" id="UP000005143">
    <property type="component" value="Unassembled WGS sequence"/>
</dbReference>
<dbReference type="AlphaFoldDB" id="H0E0Z8"/>
<feature type="domain" description="DUF11" evidence="3">
    <location>
        <begin position="751"/>
        <end position="871"/>
    </location>
</feature>
<reference evidence="4 5" key="1">
    <citation type="journal article" date="2013" name="Biodegradation">
        <title>Quantitative proteomic analysis of ibuprofen-degrading Patulibacter sp. strain I11.</title>
        <authorList>
            <person name="Almeida B."/>
            <person name="Kjeldal H."/>
            <person name="Lolas I."/>
            <person name="Knudsen A.D."/>
            <person name="Carvalho G."/>
            <person name="Nielsen K.L."/>
            <person name="Barreto Crespo M.T."/>
            <person name="Stensballe A."/>
            <person name="Nielsen J.L."/>
        </authorList>
    </citation>
    <scope>NUCLEOTIDE SEQUENCE [LARGE SCALE GENOMIC DNA]</scope>
    <source>
        <strain evidence="4 5">I11</strain>
    </source>
</reference>
<feature type="domain" description="DUF11" evidence="3">
    <location>
        <begin position="631"/>
        <end position="743"/>
    </location>
</feature>
<accession>H0E0Z8</accession>
<sequence>MALAMVAGILGFPALAAADREFTPRFSTNASGDVLLAANTLMTCASSASGCSAAQAGGTGNNNGFTMQPVDVDGDPSTANSSRARLDLPAGSRVLFAGLYWTADGQGLADQNARRSVRFRAPGDGAYRTLGPTGTVLDTGTIGGHQAYQGFQDVTSIVQAAGGGAYTVGGVAARTGATDLWAGWALVVVVEDPSQPARNLTVFDGLKSINSTAPPSTIQISGFQTPPAGQVRTRVGVVAAEGDRGTTGDTASLDGRRLTDALTPATNFFNSTLSRDGVRLAGGDPDHANTLGFDAKIVQADGFLANGATSASLTLTTNGDAYLPGVVTFATDLYAPKLEATKTVENVTRPGEPARHGDRLRYVVEYRNSGLDGAGNLILRDPLPAGVGYVAGTLRQTAGPGGPGAAGPTDAAGDDVGEYDGASRTLVLRGGANASATAGGRLAPGESLRFTFDVTVDGDVVDGAQITNVAHAGFDAQTLGTVFGDVPSPPAVTPVVAPDLTIAKSHAGSIVAGLDTTFSLTVRNVGGASSVGPITVTDDVDGGAFSAVASASGSGWSCTVTPQPGGDRRVVCTTTATVAPGADLPPIELVATAADPLPAQVANTGVVAGGDDANPANNAATDAAPGTSRADLRVTKLSDAARAIEGDVVTWTVAVENAGPSTAVAATLSDPMPPGLTVLDVSSDRGTCTTAVSCQLGDLPRGATATITIRTRVAGNDTTITNVATAASATTEANLADNEASAELRVDASADLSVAKRVEIVGSNDPPVAGDDLDYRLTIHNDGPGAAERVRLSDPLPDGYEWVSTSADPPLACDPPTGGAIVCTATSLPAGATATVRVHGRILRGGRFDNRASVGSATADPDPSDNDDSTTTIARPAADLQLTKLTRTRTPIAPGETGIFDLRLVNAGPSVATAARIVDELPAGLTFVSSSDPRCTAAGRTVSCAVGDLAIGDAQAFTVAITVRVDDAASPGATLLNAADAGSDLIDPYPANHAEDSLVVGDRPPGPGPGTGPGPGPGPGGPGPGQGPGPGAGPGPSPSGRIAISKRASRSRVRAGGRVDFRIRIRAIGGRVAQAEVCDTLPRGLAFAARDGLRIRGRRGCVTVRDVVPGKPRTVKIRTRVLASTRPLRLRNVATAAVDGQAVRRAGATIQVRPSRARGGGVTG</sequence>
<evidence type="ECO:0000313" key="4">
    <source>
        <dbReference type="EMBL" id="EHN12659.1"/>
    </source>
</evidence>
<organism evidence="4 5">
    <name type="scientific">Patulibacter medicamentivorans</name>
    <dbReference type="NCBI Taxonomy" id="1097667"/>
    <lineage>
        <taxon>Bacteria</taxon>
        <taxon>Bacillati</taxon>
        <taxon>Actinomycetota</taxon>
        <taxon>Thermoleophilia</taxon>
        <taxon>Solirubrobacterales</taxon>
        <taxon>Patulibacteraceae</taxon>
        <taxon>Patulibacter</taxon>
    </lineage>
</organism>
<feature type="signal peptide" evidence="2">
    <location>
        <begin position="1"/>
        <end position="16"/>
    </location>
</feature>